<proteinExistence type="predicted"/>
<dbReference type="Proteomes" id="UP001153069">
    <property type="component" value="Unassembled WGS sequence"/>
</dbReference>
<evidence type="ECO:0000256" key="1">
    <source>
        <dbReference type="ARBA" id="ARBA00022679"/>
    </source>
</evidence>
<dbReference type="InterPro" id="IPR016181">
    <property type="entry name" value="Acyl_CoA_acyltransferase"/>
</dbReference>
<dbReference type="CDD" id="cd04301">
    <property type="entry name" value="NAT_SF"/>
    <property type="match status" value="1"/>
</dbReference>
<keyword evidence="6" id="KW-1185">Reference proteome</keyword>
<dbReference type="SUPFAM" id="SSF55729">
    <property type="entry name" value="Acyl-CoA N-acyltransferases (Nat)"/>
    <property type="match status" value="1"/>
</dbReference>
<keyword evidence="2" id="KW-0012">Acyltransferase</keyword>
<keyword evidence="1" id="KW-0808">Transferase</keyword>
<dbReference type="PANTHER" id="PTHR43420:SF47">
    <property type="entry name" value="N-ACETYLTRANSFERASE DOMAIN-CONTAINING PROTEIN"/>
    <property type="match status" value="1"/>
</dbReference>
<dbReference type="Pfam" id="PF00583">
    <property type="entry name" value="Acetyltransf_1"/>
    <property type="match status" value="1"/>
</dbReference>
<dbReference type="EMBL" id="CAICTM010002033">
    <property type="protein sequence ID" value="CAB9527642.1"/>
    <property type="molecule type" value="Genomic_DNA"/>
</dbReference>
<accession>A0A9N8EUZ7</accession>
<sequence>MRMKRGVTPACWVLVCWAVFLLISVPCDAFVLPSGVKIPSSKWQSSDPIIGPFRISSFAGERATSHPTTTCQLFFKETTEGLGLAQRGRQRRRGSQAIIPSWVLDALRGRDVTLPFQFALSRNDDDLDRSLVSVRLLTFEDLSIIVPMCITEFGGNMGEGSVDYLLGNAPWDKPSQLSQFLREWFENATLPAYIYWTFWFKIVARNPQDHSLLVATLQQQQSLSESTYNNNSIQNKELSLVDTIISTSTDEKETIVGMVELSKQPPDPHRNPSAYPLPLWYKQAYCLVHNLPPINGWITNLLVDPAFRSQGYSKLLMAAAEGTARSWGCTKIHLHCDADTVAGKVPQRLYQNLGYEMVEDPNAPFAWMGTELSNKIYMIQGVALLYMRKELDG</sequence>
<comment type="caution">
    <text evidence="5">The sequence shown here is derived from an EMBL/GenBank/DDBJ whole genome shotgun (WGS) entry which is preliminary data.</text>
</comment>
<keyword evidence="3" id="KW-0732">Signal</keyword>
<evidence type="ECO:0000256" key="3">
    <source>
        <dbReference type="SAM" id="SignalP"/>
    </source>
</evidence>
<feature type="domain" description="N-acetyltransferase" evidence="4">
    <location>
        <begin position="200"/>
        <end position="392"/>
    </location>
</feature>
<dbReference type="GO" id="GO:0016747">
    <property type="term" value="F:acyltransferase activity, transferring groups other than amino-acyl groups"/>
    <property type="evidence" value="ECO:0007669"/>
    <property type="project" value="InterPro"/>
</dbReference>
<organism evidence="5 6">
    <name type="scientific">Seminavis robusta</name>
    <dbReference type="NCBI Taxonomy" id="568900"/>
    <lineage>
        <taxon>Eukaryota</taxon>
        <taxon>Sar</taxon>
        <taxon>Stramenopiles</taxon>
        <taxon>Ochrophyta</taxon>
        <taxon>Bacillariophyta</taxon>
        <taxon>Bacillariophyceae</taxon>
        <taxon>Bacillariophycidae</taxon>
        <taxon>Naviculales</taxon>
        <taxon>Naviculaceae</taxon>
        <taxon>Seminavis</taxon>
    </lineage>
</organism>
<evidence type="ECO:0000313" key="6">
    <source>
        <dbReference type="Proteomes" id="UP001153069"/>
    </source>
</evidence>
<protein>
    <submittedName>
        <fullName evidence="5">Acetyltransferase (GNAT) family</fullName>
    </submittedName>
</protein>
<dbReference type="PROSITE" id="PS51186">
    <property type="entry name" value="GNAT"/>
    <property type="match status" value="1"/>
</dbReference>
<gene>
    <name evidence="5" type="ORF">SEMRO_2035_G312030.1</name>
</gene>
<evidence type="ECO:0000313" key="5">
    <source>
        <dbReference type="EMBL" id="CAB9527642.1"/>
    </source>
</evidence>
<dbReference type="OrthoDB" id="41532at2759"/>
<reference evidence="5" key="1">
    <citation type="submission" date="2020-06" db="EMBL/GenBank/DDBJ databases">
        <authorList>
            <consortium name="Plant Systems Biology data submission"/>
        </authorList>
    </citation>
    <scope>NUCLEOTIDE SEQUENCE</scope>
    <source>
        <strain evidence="5">D6</strain>
    </source>
</reference>
<evidence type="ECO:0000259" key="4">
    <source>
        <dbReference type="PROSITE" id="PS51186"/>
    </source>
</evidence>
<dbReference type="Gene3D" id="3.40.630.30">
    <property type="match status" value="1"/>
</dbReference>
<feature type="signal peptide" evidence="3">
    <location>
        <begin position="1"/>
        <end position="29"/>
    </location>
</feature>
<dbReference type="AlphaFoldDB" id="A0A9N8EUZ7"/>
<name>A0A9N8EUZ7_9STRA</name>
<dbReference type="PANTHER" id="PTHR43420">
    <property type="entry name" value="ACETYLTRANSFERASE"/>
    <property type="match status" value="1"/>
</dbReference>
<feature type="chain" id="PRO_5040258465" evidence="3">
    <location>
        <begin position="30"/>
        <end position="393"/>
    </location>
</feature>
<dbReference type="InterPro" id="IPR050680">
    <property type="entry name" value="YpeA/RimI_acetyltransf"/>
</dbReference>
<evidence type="ECO:0000256" key="2">
    <source>
        <dbReference type="ARBA" id="ARBA00023315"/>
    </source>
</evidence>
<dbReference type="InterPro" id="IPR000182">
    <property type="entry name" value="GNAT_dom"/>
</dbReference>